<keyword evidence="1" id="KW-0808">Transferase</keyword>
<evidence type="ECO:0000313" key="4">
    <source>
        <dbReference type="Proteomes" id="UP000318138"/>
    </source>
</evidence>
<feature type="domain" description="PTS EIIB type-2" evidence="2">
    <location>
        <begin position="1"/>
        <end position="89"/>
    </location>
</feature>
<gene>
    <name evidence="3" type="ORF">FLK61_23670</name>
</gene>
<protein>
    <submittedName>
        <fullName evidence="3">PTS sugar transporter subunit IIB</fullName>
    </submittedName>
</protein>
<dbReference type="GO" id="GO:0009401">
    <property type="term" value="P:phosphoenolpyruvate-dependent sugar phosphotransferase system"/>
    <property type="evidence" value="ECO:0007669"/>
    <property type="project" value="InterPro"/>
</dbReference>
<dbReference type="Pfam" id="PF02302">
    <property type="entry name" value="PTS_IIB"/>
    <property type="match status" value="1"/>
</dbReference>
<dbReference type="AlphaFoldDB" id="A0A859FAJ8"/>
<dbReference type="Gene3D" id="3.40.50.2300">
    <property type="match status" value="1"/>
</dbReference>
<dbReference type="RefSeq" id="WP_176007836.1">
    <property type="nucleotide sequence ID" value="NZ_CP041372.2"/>
</dbReference>
<dbReference type="KEGG" id="psua:FLK61_23670"/>
<dbReference type="InterPro" id="IPR036095">
    <property type="entry name" value="PTS_EIIB-like_sf"/>
</dbReference>
<organism evidence="3 4">
    <name type="scientific">Paenalkalicoccus suaedae</name>
    <dbReference type="NCBI Taxonomy" id="2592382"/>
    <lineage>
        <taxon>Bacteria</taxon>
        <taxon>Bacillati</taxon>
        <taxon>Bacillota</taxon>
        <taxon>Bacilli</taxon>
        <taxon>Bacillales</taxon>
        <taxon>Bacillaceae</taxon>
        <taxon>Paenalkalicoccus</taxon>
    </lineage>
</organism>
<dbReference type="CDD" id="cd05563">
    <property type="entry name" value="PTS_IIB_ascorbate"/>
    <property type="match status" value="1"/>
</dbReference>
<reference evidence="4" key="1">
    <citation type="submission" date="2019-07" db="EMBL/GenBank/DDBJ databases">
        <title>Bacillus alkalisoli sp. nov. isolated from saline soil.</title>
        <authorList>
            <person name="Sun J.-Q."/>
            <person name="Xu L."/>
        </authorList>
    </citation>
    <scope>NUCLEOTIDE SEQUENCE [LARGE SCALE GENOMIC DNA]</scope>
    <source>
        <strain evidence="4">M4U3P1</strain>
    </source>
</reference>
<evidence type="ECO:0000256" key="1">
    <source>
        <dbReference type="ARBA" id="ARBA00022679"/>
    </source>
</evidence>
<dbReference type="EMBL" id="CP041372">
    <property type="protein sequence ID" value="QKS69792.1"/>
    <property type="molecule type" value="Genomic_DNA"/>
</dbReference>
<dbReference type="Proteomes" id="UP000318138">
    <property type="component" value="Chromosome"/>
</dbReference>
<dbReference type="PROSITE" id="PS51099">
    <property type="entry name" value="PTS_EIIB_TYPE_2"/>
    <property type="match status" value="1"/>
</dbReference>
<evidence type="ECO:0000259" key="2">
    <source>
        <dbReference type="PROSITE" id="PS51099"/>
    </source>
</evidence>
<dbReference type="SUPFAM" id="SSF52794">
    <property type="entry name" value="PTS system IIB component-like"/>
    <property type="match status" value="1"/>
</dbReference>
<keyword evidence="3" id="KW-0813">Transport</keyword>
<dbReference type="InterPro" id="IPR003501">
    <property type="entry name" value="PTS_EIIB_2/3"/>
</dbReference>
<evidence type="ECO:0000313" key="3">
    <source>
        <dbReference type="EMBL" id="QKS69792.1"/>
    </source>
</evidence>
<accession>A0A859FAJ8</accession>
<name>A0A859FAJ8_9BACI</name>
<proteinExistence type="predicted"/>
<keyword evidence="3" id="KW-0762">Sugar transport</keyword>
<dbReference type="GO" id="GO:0008982">
    <property type="term" value="F:protein-N(PI)-phosphohistidine-sugar phosphotransferase activity"/>
    <property type="evidence" value="ECO:0007669"/>
    <property type="project" value="InterPro"/>
</dbReference>
<sequence>MRVLAVCGFGVGSSMALRMQVEKALKELGVDAEVDNTDIASAASQTPDLIYTSPEFAEQLESQVTCPIVAIKEFMNYQEVLQASKSQLQND</sequence>
<keyword evidence="4" id="KW-1185">Reference proteome</keyword>
<dbReference type="InterPro" id="IPR013011">
    <property type="entry name" value="PTS_EIIB_2"/>
</dbReference>